<protein>
    <submittedName>
        <fullName evidence="1">Transcription factor A, mitochondrial</fullName>
    </submittedName>
</protein>
<sequence>MSDEALLKLLQRFGKPVTTPSKINIKTIHEDLRHVKTWKRSLYLQVPKDAPPCPEVMHIIGLMHQWRRWSAAAILVHLVARFPAGEVSTAVSEVHDVTCCPASPWRSN</sequence>
<reference evidence="1" key="1">
    <citation type="submission" date="2021-07" db="EMBL/GenBank/DDBJ databases">
        <authorList>
            <person name="Catto M.A."/>
            <person name="Jacobson A."/>
            <person name="Kennedy G."/>
            <person name="Labadie P."/>
            <person name="Hunt B.G."/>
            <person name="Srinivasan R."/>
        </authorList>
    </citation>
    <scope>NUCLEOTIDE SEQUENCE</scope>
    <source>
        <strain evidence="1">PL_HMW_Pooled</strain>
        <tissue evidence="1">Head</tissue>
    </source>
</reference>
<comment type="caution">
    <text evidence="1">The sequence shown here is derived from an EMBL/GenBank/DDBJ whole genome shotgun (WGS) entry which is preliminary data.</text>
</comment>
<evidence type="ECO:0000313" key="2">
    <source>
        <dbReference type="Proteomes" id="UP001219518"/>
    </source>
</evidence>
<evidence type="ECO:0000313" key="1">
    <source>
        <dbReference type="EMBL" id="KAK3929125.1"/>
    </source>
</evidence>
<dbReference type="AlphaFoldDB" id="A0AAE1HXC4"/>
<gene>
    <name evidence="1" type="ORF">KUF71_017611</name>
</gene>
<dbReference type="Proteomes" id="UP001219518">
    <property type="component" value="Unassembled WGS sequence"/>
</dbReference>
<accession>A0AAE1HXC4</accession>
<reference evidence="1" key="2">
    <citation type="journal article" date="2023" name="BMC Genomics">
        <title>Pest status, molecular evolution, and epigenetic factors derived from the genome assembly of Frankliniella fusca, a thysanopteran phytovirus vector.</title>
        <authorList>
            <person name="Catto M.A."/>
            <person name="Labadie P.E."/>
            <person name="Jacobson A.L."/>
            <person name="Kennedy G.G."/>
            <person name="Srinivasan R."/>
            <person name="Hunt B.G."/>
        </authorList>
    </citation>
    <scope>NUCLEOTIDE SEQUENCE</scope>
    <source>
        <strain evidence="1">PL_HMW_Pooled</strain>
    </source>
</reference>
<keyword evidence="2" id="KW-1185">Reference proteome</keyword>
<proteinExistence type="predicted"/>
<dbReference type="EMBL" id="JAHWGI010001376">
    <property type="protein sequence ID" value="KAK3929125.1"/>
    <property type="molecule type" value="Genomic_DNA"/>
</dbReference>
<organism evidence="1 2">
    <name type="scientific">Frankliniella fusca</name>
    <dbReference type="NCBI Taxonomy" id="407009"/>
    <lineage>
        <taxon>Eukaryota</taxon>
        <taxon>Metazoa</taxon>
        <taxon>Ecdysozoa</taxon>
        <taxon>Arthropoda</taxon>
        <taxon>Hexapoda</taxon>
        <taxon>Insecta</taxon>
        <taxon>Pterygota</taxon>
        <taxon>Neoptera</taxon>
        <taxon>Paraneoptera</taxon>
        <taxon>Thysanoptera</taxon>
        <taxon>Terebrantia</taxon>
        <taxon>Thripoidea</taxon>
        <taxon>Thripidae</taxon>
        <taxon>Frankliniella</taxon>
    </lineage>
</organism>
<name>A0AAE1HXC4_9NEOP</name>